<organism evidence="17 18">
    <name type="scientific">Rubrivivax albus</name>
    <dbReference type="NCBI Taxonomy" id="2499835"/>
    <lineage>
        <taxon>Bacteria</taxon>
        <taxon>Pseudomonadati</taxon>
        <taxon>Pseudomonadota</taxon>
        <taxon>Betaproteobacteria</taxon>
        <taxon>Burkholderiales</taxon>
        <taxon>Sphaerotilaceae</taxon>
        <taxon>Rubrivivax</taxon>
    </lineage>
</organism>
<reference evidence="17 18" key="1">
    <citation type="submission" date="2019-01" db="EMBL/GenBank/DDBJ databases">
        <authorList>
            <person name="Chen W.-M."/>
        </authorList>
    </citation>
    <scope>NUCLEOTIDE SEQUENCE [LARGE SCALE GENOMIC DNA]</scope>
    <source>
        <strain evidence="17 18">ICH-3</strain>
    </source>
</reference>
<dbReference type="SUPFAM" id="SSF55874">
    <property type="entry name" value="ATPase domain of HSP90 chaperone/DNA topoisomerase II/histidine kinase"/>
    <property type="match status" value="1"/>
</dbReference>
<proteinExistence type="predicted"/>
<dbReference type="Pfam" id="PF02895">
    <property type="entry name" value="H-kinase_dim"/>
    <property type="match status" value="1"/>
</dbReference>
<dbReference type="Pfam" id="PF01584">
    <property type="entry name" value="CheW"/>
    <property type="match status" value="1"/>
</dbReference>
<feature type="region of interest" description="Disordered" evidence="12">
    <location>
        <begin position="1025"/>
        <end position="1045"/>
    </location>
</feature>
<dbReference type="SUPFAM" id="SSF47226">
    <property type="entry name" value="Histidine-containing phosphotransfer domain, HPT domain"/>
    <property type="match status" value="4"/>
</dbReference>
<keyword evidence="4 10" id="KW-0597">Phosphoprotein</keyword>
<evidence type="ECO:0000256" key="10">
    <source>
        <dbReference type="PROSITE-ProRule" id="PRU00169"/>
    </source>
</evidence>
<feature type="domain" description="HPt" evidence="16">
    <location>
        <begin position="1062"/>
        <end position="1167"/>
    </location>
</feature>
<dbReference type="GO" id="GO:0000155">
    <property type="term" value="F:phosphorelay sensor kinase activity"/>
    <property type="evidence" value="ECO:0007669"/>
    <property type="project" value="InterPro"/>
</dbReference>
<dbReference type="InterPro" id="IPR036061">
    <property type="entry name" value="CheW-like_dom_sf"/>
</dbReference>
<dbReference type="SMART" id="SM00387">
    <property type="entry name" value="HATPase_c"/>
    <property type="match status" value="1"/>
</dbReference>
<dbReference type="SMART" id="SM00260">
    <property type="entry name" value="CheW"/>
    <property type="match status" value="1"/>
</dbReference>
<feature type="region of interest" description="Disordered" evidence="12">
    <location>
        <begin position="1187"/>
        <end position="1221"/>
    </location>
</feature>
<dbReference type="FunFam" id="3.30.565.10:FF:000016">
    <property type="entry name" value="Chemotaxis protein CheA, putative"/>
    <property type="match status" value="1"/>
</dbReference>
<dbReference type="PANTHER" id="PTHR43395">
    <property type="entry name" value="SENSOR HISTIDINE KINASE CHEA"/>
    <property type="match status" value="1"/>
</dbReference>
<evidence type="ECO:0000313" key="18">
    <source>
        <dbReference type="Proteomes" id="UP000288178"/>
    </source>
</evidence>
<dbReference type="GO" id="GO:0005737">
    <property type="term" value="C:cytoplasm"/>
    <property type="evidence" value="ECO:0007669"/>
    <property type="project" value="InterPro"/>
</dbReference>
<evidence type="ECO:0000256" key="12">
    <source>
        <dbReference type="SAM" id="MobiDB-lite"/>
    </source>
</evidence>
<feature type="compositionally biased region" description="Low complexity" evidence="12">
    <location>
        <begin position="1208"/>
        <end position="1221"/>
    </location>
</feature>
<feature type="coiled-coil region" evidence="11">
    <location>
        <begin position="1475"/>
        <end position="1502"/>
    </location>
</feature>
<dbReference type="InterPro" id="IPR058661">
    <property type="entry name" value="FimL_2nd"/>
</dbReference>
<dbReference type="CDD" id="cd00088">
    <property type="entry name" value="HPT"/>
    <property type="match status" value="2"/>
</dbReference>
<dbReference type="SUPFAM" id="SSF52172">
    <property type="entry name" value="CheY-like"/>
    <property type="match status" value="1"/>
</dbReference>
<name>A0A3S2U3E3_9BURK</name>
<dbReference type="PRINTS" id="PR00344">
    <property type="entry name" value="BCTRLSENSOR"/>
</dbReference>
<keyword evidence="18" id="KW-1185">Reference proteome</keyword>
<keyword evidence="6" id="KW-0418">Kinase</keyword>
<dbReference type="PROSITE" id="PS50851">
    <property type="entry name" value="CHEW"/>
    <property type="match status" value="1"/>
</dbReference>
<dbReference type="Pfam" id="PF26379">
    <property type="entry name" value="FimL_2nd"/>
    <property type="match status" value="1"/>
</dbReference>
<feature type="domain" description="Histidine kinase" evidence="13">
    <location>
        <begin position="1569"/>
        <end position="1767"/>
    </location>
</feature>
<dbReference type="CDD" id="cd17546">
    <property type="entry name" value="REC_hyHK_CKI1_RcsC-like"/>
    <property type="match status" value="1"/>
</dbReference>
<dbReference type="InterPro" id="IPR051315">
    <property type="entry name" value="Bact_Chemotaxis_CheA"/>
</dbReference>
<evidence type="ECO:0000259" key="15">
    <source>
        <dbReference type="PROSITE" id="PS50851"/>
    </source>
</evidence>
<comment type="caution">
    <text evidence="17">The sequence shown here is derived from an EMBL/GenBank/DDBJ whole genome shotgun (WGS) entry which is preliminary data.</text>
</comment>
<feature type="domain" description="CheW-like" evidence="15">
    <location>
        <begin position="1769"/>
        <end position="1904"/>
    </location>
</feature>
<feature type="modified residue" description="Phosphohistidine" evidence="9">
    <location>
        <position position="689"/>
    </location>
</feature>
<dbReference type="Gene3D" id="2.30.30.40">
    <property type="entry name" value="SH3 Domains"/>
    <property type="match status" value="1"/>
</dbReference>
<evidence type="ECO:0000256" key="8">
    <source>
        <dbReference type="ARBA" id="ARBA00035100"/>
    </source>
</evidence>
<dbReference type="EC" id="2.7.13.3" evidence="2"/>
<dbReference type="InterPro" id="IPR005467">
    <property type="entry name" value="His_kinase_dom"/>
</dbReference>
<dbReference type="Gene3D" id="1.20.120.160">
    <property type="entry name" value="HPT domain"/>
    <property type="match status" value="3"/>
</dbReference>
<evidence type="ECO:0000259" key="14">
    <source>
        <dbReference type="PROSITE" id="PS50110"/>
    </source>
</evidence>
<keyword evidence="7" id="KW-0902">Two-component regulatory system</keyword>
<dbReference type="InterPro" id="IPR036890">
    <property type="entry name" value="HATPase_C_sf"/>
</dbReference>
<evidence type="ECO:0000256" key="7">
    <source>
        <dbReference type="ARBA" id="ARBA00023012"/>
    </source>
</evidence>
<dbReference type="InterPro" id="IPR001789">
    <property type="entry name" value="Sig_transdc_resp-reg_receiver"/>
</dbReference>
<keyword evidence="11" id="KW-0175">Coiled coil</keyword>
<dbReference type="InterPro" id="IPR011006">
    <property type="entry name" value="CheY-like_superfamily"/>
</dbReference>
<dbReference type="InterPro" id="IPR004105">
    <property type="entry name" value="CheA-like_dim"/>
</dbReference>
<dbReference type="Proteomes" id="UP000288178">
    <property type="component" value="Unassembled WGS sequence"/>
</dbReference>
<dbReference type="InterPro" id="IPR003594">
    <property type="entry name" value="HATPase_dom"/>
</dbReference>
<feature type="modified residue" description="Phosphohistidine" evidence="9">
    <location>
        <position position="1281"/>
    </location>
</feature>
<dbReference type="Gene3D" id="3.30.565.10">
    <property type="entry name" value="Histidine kinase-like ATPase, C-terminal domain"/>
    <property type="match status" value="1"/>
</dbReference>
<feature type="compositionally biased region" description="Low complexity" evidence="12">
    <location>
        <begin position="1033"/>
        <end position="1045"/>
    </location>
</feature>
<dbReference type="Pfam" id="PF01627">
    <property type="entry name" value="Hpt"/>
    <property type="match status" value="3"/>
</dbReference>
<sequence length="2055" mass="219372">MSQEAEPIAGDDLSALAWVQGELRRTLETAHKALRRYVREVEGVGGSDVDSADPAVLRNARVQLHQGVGALELVGLPVVAQVLRAGEAAVQRMVARPKLATPKAVETIEQASFAVLDYLGRVLAGKPVSTLALFPQYAAVQALAGAERVHPADLWSSDWQWRQLPVDARVTPRAADDAARGEMEGLVLALMRGTDPAAPLRMSHLCSELGAGTQGELATLWHLAAAFFEAQAARLIEQDLYTKRIASRLLAQLRGAIKGDAAVSERLAQDLLFYCVRAEPTDPANQLRLMAVQSVWPGDDQARADYDTPRLGLFDPAVMLQARKRVAGAKDAWSAVAGGELQRLAGLGESFALLADSVQRLFPGGEALAQALQAAAGRSVQSQRQPEPELAMEVATAVLYLDAVLEDGELDQPVLAERVQRLAERIRDVDAGNEPQPLESWMEDLYRRISDRQTMGSVVQELRSSLSEVEKQIDQYFRNPAQRELLIPVPAQLSAMRGVLTVLGMDQASQAVLHMRDSVDQLAQTEVDPQRAVQAGTFDRLADNLGALSFLIDMLSVQPQLAKTLFRFDSATGTLSAVMGQSERTSAFAAFEPTALEPVATNVVPLAEGEAPTVAPATVAPAPVAAPTPAPAPAPAAAANSGLEDDAEMREIFLEEAREVIAGARASLAHLGQSPDDVAELTTVRRAFHTLKGSSRMVGLKAFGEAAWACEQLYNARLAQNARLDDPLAQFSTQALDYLADWVEAIADGVDRGHETAAVAEAADALRIDGRSVPVRAVATPADSDDAAALPDWPVEEEYGDMERTAVLPPAVEPLVDRVPDLPSAGDLDLLSLDLEPASEPGASADAVPTTAEAPLADTLDLSAVPGTESAMDGGTDDLLPTLDEVAEELAEEVAEAVPAAEAPLAPDDQTADFTLDLEALDDAEPATPAMTELPVEAAQPESAPENLTALPDLPLPEPEALEEVELSVAEFDLVFDTPAEVTAVPSEVVPVEAAAPAPLDEPHELPEATPVAPEIGAEAEVAVDAGPPPETEPAVETEAAQPPVTDAAAEPADDEVKIIGPLRIAIPLFNIFLNEADEQSRRLGTEIAEWSLEPHRPVGDSTIALAHSLAGNSGTVGFTDLSVLARSLEHALMRSRAIGHASEGEPSLFSDAAEEIRALLHQFAAGFLKPVSEPLMARLLDHEVATSNPERDTESPMLDDDELADLTPAPTAPVATTVAPPVELDWADEVDAVDAIDADLFPIFEEEADELLPQLRARLGEWARHPGDDGAASACMRTLHTFKGGARLAGAMRVGELAHRLEGEIERLMAREDVDAQSVERLLARADTMAAVFERLRTAPAPQPVAPAPVVPPEPEAIVAPAPTQPEDEAEVEATLPLPPTSEAPAEPASALAPAVDAAPAGQQAERAPAPAAEIDWSRFAEIEALVAPETESAEATAGSGQAATVRVRAPLLDRLVNQAGEVSITRARIESEMRTLQGSLGDLTDNLEKLRRHLRDIELQAETQITSRMEAAKAAAESFDPLEMDRFTRFQELTRMMAESVNDVATVQRGLQRALQASEDELAMQARLTRELQGDLLRTRMVEFESLSDRLYRVVRLAAKETGKSVRLDIVGGSIEVDRGVLERMVGPFEHLLRNSVAHGIEGATERHKAGKPEAGAITITTVQEGNEVAVEVRDDGAGLNLARIRARAIERGLLAADADPSDAEVAQLIFVPGFSTADAVTGLSGRGVGMDVVRAEVLAMGGRIETDTRAGQGTAFRLLLPLTTAVTQVVMLRFGERQVAVPSTLVEVVRREKPAVVEASYASGHFAHDGEDVPFYWLGALLQAEGRGVGGARSQTVIVLRSAAQRVAVHVDEVLGNQEVVVKNVGPQLSRLPGLAGVTLLPSGAVATIYNPVALAAVYGDEARRRMQAIPEPLAAVPEQAALPVALSPLVMVVDDSLTVRRVTQRLLVREGYRVVLAKDGMDALERLAEERPAILLSDIEMPRMDGFDLVRNVRADPRLADLPVIMITSRIAQKHRDYAAELGVDHYLGKPYSEDELLALVARHVQADIAL</sequence>
<gene>
    <name evidence="17" type="ORF">ENE75_06560</name>
</gene>
<evidence type="ECO:0000256" key="11">
    <source>
        <dbReference type="SAM" id="Coils"/>
    </source>
</evidence>
<evidence type="ECO:0000259" key="16">
    <source>
        <dbReference type="PROSITE" id="PS50894"/>
    </source>
</evidence>
<feature type="modified residue" description="Phosphohistidine" evidence="9">
    <location>
        <position position="1108"/>
    </location>
</feature>
<evidence type="ECO:0000256" key="4">
    <source>
        <dbReference type="ARBA" id="ARBA00022553"/>
    </source>
</evidence>
<feature type="domain" description="Response regulatory" evidence="14">
    <location>
        <begin position="1933"/>
        <end position="2049"/>
    </location>
</feature>
<evidence type="ECO:0000313" key="17">
    <source>
        <dbReference type="EMBL" id="RVT52124.1"/>
    </source>
</evidence>
<keyword evidence="5" id="KW-0808">Transferase</keyword>
<dbReference type="OrthoDB" id="9803176at2"/>
<dbReference type="Pfam" id="PF02518">
    <property type="entry name" value="HATPase_c"/>
    <property type="match status" value="1"/>
</dbReference>
<evidence type="ECO:0000256" key="1">
    <source>
        <dbReference type="ARBA" id="ARBA00000085"/>
    </source>
</evidence>
<protein>
    <recommendedName>
        <fullName evidence="3">Chemotaxis protein CheA</fullName>
        <ecNumber evidence="2">2.7.13.3</ecNumber>
    </recommendedName>
</protein>
<dbReference type="PROSITE" id="PS50894">
    <property type="entry name" value="HPT"/>
    <property type="match status" value="3"/>
</dbReference>
<evidence type="ECO:0000256" key="3">
    <source>
        <dbReference type="ARBA" id="ARBA00021495"/>
    </source>
</evidence>
<feature type="region of interest" description="Disordered" evidence="12">
    <location>
        <begin position="1343"/>
        <end position="1412"/>
    </location>
</feature>
<comment type="function">
    <text evidence="8">Involved in the transmission of sensory signals from the chemoreceptors to the flagellar motors. CheA is autophosphorylated; it can transfer its phosphate group to either CheB or CheY.</text>
</comment>
<dbReference type="PROSITE" id="PS50110">
    <property type="entry name" value="RESPONSE_REGULATORY"/>
    <property type="match status" value="1"/>
</dbReference>
<dbReference type="InterPro" id="IPR002545">
    <property type="entry name" value="CheW-lke_dom"/>
</dbReference>
<evidence type="ECO:0000256" key="6">
    <source>
        <dbReference type="ARBA" id="ARBA00022777"/>
    </source>
</evidence>
<dbReference type="EMBL" id="SACT01000002">
    <property type="protein sequence ID" value="RVT52124.1"/>
    <property type="molecule type" value="Genomic_DNA"/>
</dbReference>
<dbReference type="SMART" id="SM01231">
    <property type="entry name" value="H-kinase_dim"/>
    <property type="match status" value="1"/>
</dbReference>
<dbReference type="SMART" id="SM00073">
    <property type="entry name" value="HPT"/>
    <property type="match status" value="2"/>
</dbReference>
<dbReference type="GO" id="GO:0006935">
    <property type="term" value="P:chemotaxis"/>
    <property type="evidence" value="ECO:0007669"/>
    <property type="project" value="InterPro"/>
</dbReference>
<comment type="catalytic activity">
    <reaction evidence="1">
        <text>ATP + protein L-histidine = ADP + protein N-phospho-L-histidine.</text>
        <dbReference type="EC" id="2.7.13.3"/>
    </reaction>
</comment>
<feature type="compositionally biased region" description="Low complexity" evidence="12">
    <location>
        <begin position="1384"/>
        <end position="1412"/>
    </location>
</feature>
<evidence type="ECO:0000256" key="5">
    <source>
        <dbReference type="ARBA" id="ARBA00022679"/>
    </source>
</evidence>
<dbReference type="InterPro" id="IPR036641">
    <property type="entry name" value="HPT_dom_sf"/>
</dbReference>
<dbReference type="InterPro" id="IPR004358">
    <property type="entry name" value="Sig_transdc_His_kin-like_C"/>
</dbReference>
<dbReference type="InterPro" id="IPR008207">
    <property type="entry name" value="Sig_transdc_His_kin_Hpt_dom"/>
</dbReference>
<dbReference type="RefSeq" id="WP_128197049.1">
    <property type="nucleotide sequence ID" value="NZ_SACT01000002.1"/>
</dbReference>
<dbReference type="Pfam" id="PF00072">
    <property type="entry name" value="Response_reg"/>
    <property type="match status" value="1"/>
</dbReference>
<evidence type="ECO:0000256" key="2">
    <source>
        <dbReference type="ARBA" id="ARBA00012438"/>
    </source>
</evidence>
<feature type="compositionally biased region" description="Pro residues" evidence="12">
    <location>
        <begin position="1343"/>
        <end position="1356"/>
    </location>
</feature>
<dbReference type="PROSITE" id="PS50109">
    <property type="entry name" value="HIS_KIN"/>
    <property type="match status" value="1"/>
</dbReference>
<dbReference type="Gene3D" id="3.40.50.2300">
    <property type="match status" value="1"/>
</dbReference>
<feature type="domain" description="HPt" evidence="16">
    <location>
        <begin position="642"/>
        <end position="746"/>
    </location>
</feature>
<feature type="domain" description="HPt" evidence="16">
    <location>
        <begin position="1234"/>
        <end position="1341"/>
    </location>
</feature>
<accession>A0A3S2U3E3</accession>
<dbReference type="SMART" id="SM00448">
    <property type="entry name" value="REC"/>
    <property type="match status" value="1"/>
</dbReference>
<evidence type="ECO:0000256" key="9">
    <source>
        <dbReference type="PROSITE-ProRule" id="PRU00110"/>
    </source>
</evidence>
<dbReference type="SUPFAM" id="SSF50341">
    <property type="entry name" value="CheW-like"/>
    <property type="match status" value="1"/>
</dbReference>
<dbReference type="PANTHER" id="PTHR43395:SF8">
    <property type="entry name" value="HISTIDINE KINASE"/>
    <property type="match status" value="1"/>
</dbReference>
<evidence type="ECO:0000259" key="13">
    <source>
        <dbReference type="PROSITE" id="PS50109"/>
    </source>
</evidence>
<feature type="modified residue" description="4-aspartylphosphate" evidence="10">
    <location>
        <position position="1982"/>
    </location>
</feature>